<dbReference type="Pfam" id="PF02803">
    <property type="entry name" value="Thiolase_C"/>
    <property type="match status" value="1"/>
</dbReference>
<evidence type="ECO:0000313" key="3">
    <source>
        <dbReference type="Proteomes" id="UP001268610"/>
    </source>
</evidence>
<evidence type="ECO:0000259" key="1">
    <source>
        <dbReference type="Pfam" id="PF02803"/>
    </source>
</evidence>
<dbReference type="Proteomes" id="UP001268610">
    <property type="component" value="Unassembled WGS sequence"/>
</dbReference>
<reference evidence="2" key="1">
    <citation type="submission" date="2023-04" db="EMBL/GenBank/DDBJ databases">
        <title>Genomic characterization of faba bean (Vicia faba) microsymbionts in Mexican soils.</title>
        <authorList>
            <person name="Rivera Orduna F.N."/>
            <person name="Guevara-Luna J."/>
            <person name="Yan J."/>
            <person name="Arroyo-Herrera I."/>
            <person name="Li Y."/>
            <person name="Vasquez-Murrieta M.S."/>
            <person name="Wang E.T."/>
        </authorList>
    </citation>
    <scope>NUCLEOTIDE SEQUENCE</scope>
    <source>
        <strain evidence="2">CH26</strain>
    </source>
</reference>
<feature type="domain" description="Thiolase C-terminal" evidence="1">
    <location>
        <begin position="1"/>
        <end position="40"/>
    </location>
</feature>
<proteinExistence type="predicted"/>
<dbReference type="InterPro" id="IPR020610">
    <property type="entry name" value="Thiolase_AS"/>
</dbReference>
<name>A0AAJ2LSU2_9HYPH</name>
<comment type="caution">
    <text evidence="2">The sequence shown here is derived from an EMBL/GenBank/DDBJ whole genome shotgun (WGS) entry which is preliminary data.</text>
</comment>
<dbReference type="AlphaFoldDB" id="A0AAJ2LSU2"/>
<gene>
    <name evidence="2" type="ORF">RJJ65_41485</name>
</gene>
<dbReference type="EMBL" id="JAVLSF010001491">
    <property type="protein sequence ID" value="MDR9779026.1"/>
    <property type="molecule type" value="Genomic_DNA"/>
</dbReference>
<sequence length="42" mass="4077">GSTGSRIILSLIHALKRTGGTKGVAALCIGGGEATAVAIELI</sequence>
<dbReference type="EC" id="2.3.1.9" evidence="2"/>
<dbReference type="SUPFAM" id="SSF53901">
    <property type="entry name" value="Thiolase-like"/>
    <property type="match status" value="1"/>
</dbReference>
<dbReference type="GO" id="GO:0003985">
    <property type="term" value="F:acetyl-CoA C-acetyltransferase activity"/>
    <property type="evidence" value="ECO:0007669"/>
    <property type="project" value="UniProtKB-EC"/>
</dbReference>
<keyword evidence="2" id="KW-0012">Acyltransferase</keyword>
<protein>
    <submittedName>
        <fullName evidence="2">Acetyl-CoA C-acetyltransferase</fullName>
        <ecNumber evidence="2">2.3.1.9</ecNumber>
    </submittedName>
</protein>
<dbReference type="InterPro" id="IPR020617">
    <property type="entry name" value="Thiolase_C"/>
</dbReference>
<dbReference type="Gene3D" id="3.40.47.10">
    <property type="match status" value="1"/>
</dbReference>
<dbReference type="PROSITE" id="PS00099">
    <property type="entry name" value="THIOLASE_3"/>
    <property type="match status" value="1"/>
</dbReference>
<keyword evidence="2" id="KW-0808">Transferase</keyword>
<dbReference type="InterPro" id="IPR016039">
    <property type="entry name" value="Thiolase-like"/>
</dbReference>
<feature type="non-terminal residue" evidence="2">
    <location>
        <position position="1"/>
    </location>
</feature>
<evidence type="ECO:0000313" key="2">
    <source>
        <dbReference type="EMBL" id="MDR9779026.1"/>
    </source>
</evidence>
<organism evidence="2 3">
    <name type="scientific">Rhizobium hidalgonense</name>
    <dbReference type="NCBI Taxonomy" id="1538159"/>
    <lineage>
        <taxon>Bacteria</taxon>
        <taxon>Pseudomonadati</taxon>
        <taxon>Pseudomonadota</taxon>
        <taxon>Alphaproteobacteria</taxon>
        <taxon>Hyphomicrobiales</taxon>
        <taxon>Rhizobiaceae</taxon>
        <taxon>Rhizobium/Agrobacterium group</taxon>
        <taxon>Rhizobium</taxon>
    </lineage>
</organism>
<accession>A0AAJ2LSU2</accession>